<dbReference type="InterPro" id="IPR011990">
    <property type="entry name" value="TPR-like_helical_dom_sf"/>
</dbReference>
<dbReference type="AlphaFoldDB" id="A0A9X2VKI3"/>
<proteinExistence type="predicted"/>
<dbReference type="EMBL" id="JANYMP010000006">
    <property type="protein sequence ID" value="MCS7478196.1"/>
    <property type="molecule type" value="Genomic_DNA"/>
</dbReference>
<dbReference type="SUPFAM" id="SSF48452">
    <property type="entry name" value="TPR-like"/>
    <property type="match status" value="1"/>
</dbReference>
<dbReference type="RefSeq" id="WP_259623703.1">
    <property type="nucleotide sequence ID" value="NZ_JANYMP010000006.1"/>
</dbReference>
<keyword evidence="2" id="KW-1185">Reference proteome</keyword>
<dbReference type="Gene3D" id="1.25.40.10">
    <property type="entry name" value="Tetratricopeptide repeat domain"/>
    <property type="match status" value="1"/>
</dbReference>
<organism evidence="1 2">
    <name type="scientific">Umezawaea endophytica</name>
    <dbReference type="NCBI Taxonomy" id="1654476"/>
    <lineage>
        <taxon>Bacteria</taxon>
        <taxon>Bacillati</taxon>
        <taxon>Actinomycetota</taxon>
        <taxon>Actinomycetes</taxon>
        <taxon>Pseudonocardiales</taxon>
        <taxon>Pseudonocardiaceae</taxon>
        <taxon>Umezawaea</taxon>
    </lineage>
</organism>
<dbReference type="Proteomes" id="UP001141259">
    <property type="component" value="Unassembled WGS sequence"/>
</dbReference>
<evidence type="ECO:0000313" key="1">
    <source>
        <dbReference type="EMBL" id="MCS7478196.1"/>
    </source>
</evidence>
<protein>
    <submittedName>
        <fullName evidence="1">Uncharacterized protein</fullName>
    </submittedName>
</protein>
<accession>A0A9X2VKI3</accession>
<sequence>MNSERKRPRTLLGELVRQRGRTAEKFSEDAEVFAREHGIDATLSPRHLHRLMSGGRDDGRSLGPVRAGTRKLLETMFSVPVEQLLRPVPPAQAERFDSSDDALSLRARIAAGRTVDAQTIDLLRRKLDITRVIDRRLGASALLGELRGQVEQMEQALGNALNPVVRSSLAEVLVDASTLAGWQSLDQGMVGEAWDHYNRARAAAREADSRELEAYACAGQAVVLLDVGDSKAAIELTDHARALAKGQTSGLLRSWLTAGYGEACAANGDQRECLNAFDDAERSMASRPESPETPYLVFGPTHLERWRGNALARLGEPEAIPVLSDVLDQLDPTFTRAATALRVDLVQVFTATGEMAAAAEQAQHARLLAAQIGSIRQRRRLDALVI</sequence>
<evidence type="ECO:0000313" key="2">
    <source>
        <dbReference type="Proteomes" id="UP001141259"/>
    </source>
</evidence>
<name>A0A9X2VKI3_9PSEU</name>
<reference evidence="1" key="1">
    <citation type="submission" date="2022-08" db="EMBL/GenBank/DDBJ databases">
        <authorList>
            <person name="Tistechok S."/>
            <person name="Samborskyy M."/>
            <person name="Roman I."/>
        </authorList>
    </citation>
    <scope>NUCLEOTIDE SEQUENCE</scope>
    <source>
        <strain evidence="1">DSM 103496</strain>
    </source>
</reference>
<gene>
    <name evidence="1" type="ORF">NZH93_15155</name>
</gene>
<comment type="caution">
    <text evidence="1">The sequence shown here is derived from an EMBL/GenBank/DDBJ whole genome shotgun (WGS) entry which is preliminary data.</text>
</comment>